<comment type="caution">
    <text evidence="2">The sequence shown here is derived from an EMBL/GenBank/DDBJ whole genome shotgun (WGS) entry which is preliminary data.</text>
</comment>
<dbReference type="Pfam" id="PF00668">
    <property type="entry name" value="Condensation"/>
    <property type="match status" value="1"/>
</dbReference>
<dbReference type="Gene3D" id="3.30.559.30">
    <property type="entry name" value="Nonribosomal peptide synthetase, condensation domain"/>
    <property type="match status" value="1"/>
</dbReference>
<gene>
    <name evidence="2" type="ORF">GPM918_LOCUS39715</name>
    <name evidence="3" type="ORF">SRO942_LOCUS40611</name>
</gene>
<dbReference type="GO" id="GO:0005829">
    <property type="term" value="C:cytosol"/>
    <property type="evidence" value="ECO:0007669"/>
    <property type="project" value="TreeGrafter"/>
</dbReference>
<dbReference type="GO" id="GO:0047527">
    <property type="term" value="F:2,3-dihydroxybenzoate-serine ligase activity"/>
    <property type="evidence" value="ECO:0007669"/>
    <property type="project" value="TreeGrafter"/>
</dbReference>
<dbReference type="EMBL" id="CAJOBC010094026">
    <property type="protein sequence ID" value="CAF4421599.1"/>
    <property type="molecule type" value="Genomic_DNA"/>
</dbReference>
<protein>
    <recommendedName>
        <fullName evidence="1">Condensation domain-containing protein</fullName>
    </recommendedName>
</protein>
<dbReference type="PANTHER" id="PTHR45527">
    <property type="entry name" value="NONRIBOSOMAL PEPTIDE SYNTHETASE"/>
    <property type="match status" value="1"/>
</dbReference>
<dbReference type="GO" id="GO:0043041">
    <property type="term" value="P:amino acid activation for nonribosomal peptide biosynthetic process"/>
    <property type="evidence" value="ECO:0007669"/>
    <property type="project" value="TreeGrafter"/>
</dbReference>
<dbReference type="InterPro" id="IPR023213">
    <property type="entry name" value="CAT-like_dom_sf"/>
</dbReference>
<evidence type="ECO:0000313" key="3">
    <source>
        <dbReference type="EMBL" id="CAF4421599.1"/>
    </source>
</evidence>
<dbReference type="InterPro" id="IPR001242">
    <property type="entry name" value="Condensation_dom"/>
</dbReference>
<proteinExistence type="predicted"/>
<reference evidence="2" key="1">
    <citation type="submission" date="2021-02" db="EMBL/GenBank/DDBJ databases">
        <authorList>
            <person name="Nowell W R."/>
        </authorList>
    </citation>
    <scope>NUCLEOTIDE SEQUENCE</scope>
</reference>
<dbReference type="GO" id="GO:0009239">
    <property type="term" value="P:enterobactin biosynthetic process"/>
    <property type="evidence" value="ECO:0007669"/>
    <property type="project" value="TreeGrafter"/>
</dbReference>
<dbReference type="AlphaFoldDB" id="A0A815XPQ5"/>
<dbReference type="Proteomes" id="UP000663829">
    <property type="component" value="Unassembled WGS sequence"/>
</dbReference>
<dbReference type="EMBL" id="CAJNOQ010028280">
    <property type="protein sequence ID" value="CAF1560173.1"/>
    <property type="molecule type" value="Genomic_DNA"/>
</dbReference>
<evidence type="ECO:0000313" key="2">
    <source>
        <dbReference type="EMBL" id="CAF1560173.1"/>
    </source>
</evidence>
<accession>A0A815XPQ5</accession>
<dbReference type="OrthoDB" id="416786at2759"/>
<dbReference type="PANTHER" id="PTHR45527:SF1">
    <property type="entry name" value="FATTY ACID SYNTHASE"/>
    <property type="match status" value="1"/>
</dbReference>
<evidence type="ECO:0000313" key="4">
    <source>
        <dbReference type="Proteomes" id="UP000663829"/>
    </source>
</evidence>
<dbReference type="Gene3D" id="3.30.559.10">
    <property type="entry name" value="Chloramphenicol acetyltransferase-like domain"/>
    <property type="match status" value="1"/>
</dbReference>
<dbReference type="GO" id="GO:0031177">
    <property type="term" value="F:phosphopantetheine binding"/>
    <property type="evidence" value="ECO:0007669"/>
    <property type="project" value="TreeGrafter"/>
</dbReference>
<organism evidence="2 4">
    <name type="scientific">Didymodactylos carnosus</name>
    <dbReference type="NCBI Taxonomy" id="1234261"/>
    <lineage>
        <taxon>Eukaryota</taxon>
        <taxon>Metazoa</taxon>
        <taxon>Spiralia</taxon>
        <taxon>Gnathifera</taxon>
        <taxon>Rotifera</taxon>
        <taxon>Eurotatoria</taxon>
        <taxon>Bdelloidea</taxon>
        <taxon>Philodinida</taxon>
        <taxon>Philodinidae</taxon>
        <taxon>Didymodactylos</taxon>
    </lineage>
</organism>
<dbReference type="Proteomes" id="UP000681722">
    <property type="component" value="Unassembled WGS sequence"/>
</dbReference>
<evidence type="ECO:0000259" key="1">
    <source>
        <dbReference type="Pfam" id="PF00668"/>
    </source>
</evidence>
<dbReference type="SUPFAM" id="SSF52777">
    <property type="entry name" value="CoA-dependent acyltransferases"/>
    <property type="match status" value="2"/>
</dbReference>
<dbReference type="GO" id="GO:0009366">
    <property type="term" value="C:enterobactin synthetase complex"/>
    <property type="evidence" value="ECO:0007669"/>
    <property type="project" value="TreeGrafter"/>
</dbReference>
<name>A0A815XPQ5_9BILA</name>
<feature type="domain" description="Condensation" evidence="1">
    <location>
        <begin position="65"/>
        <end position="379"/>
    </location>
</feature>
<keyword evidence="4" id="KW-1185">Reference proteome</keyword>
<feature type="non-terminal residue" evidence="2">
    <location>
        <position position="1"/>
    </location>
</feature>
<sequence>MEYIQLSNDEGTPSVEDKWHSLHVNEALASYTQEYLWRLDEQIQVPEQDSILRNVVLILTVTNNDTSLSIRRMKVALNNIIQKHSILRTRLKYNTAEDCLTQSIKPLRDEDQYYSFQISTIARQEELGNILRAEQMSRSYFNLEQGIVLRCHLIRYYLNNNVNDDLLLDGDTILFSFHRSAFDGDSASIFLHDFQLAYMNELSDNDDALKYIDYSIYEREILMTDKKDEAVAYWNSILDEYNIEKQLLLPFDHSNRDRRTGHSSSVHFELDDDLVQKMILCKGQMNVSIFQLALSVYYVYLFKLTNSQYNDICVGSVIANRYRPDLKSLIGMFVSVLPFCLKFDPTLSFSNILKHVQQLSVKISKYSYLPNKQISSLLRPHASILPFPQT</sequence>